<dbReference type="OrthoDB" id="202195at2759"/>
<organism evidence="3 4">
    <name type="scientific">Saitoella complicata (strain BCRC 22490 / CBS 7301 / JCM 7358 / NBRC 10748 / NRRL Y-17804)</name>
    <dbReference type="NCBI Taxonomy" id="698492"/>
    <lineage>
        <taxon>Eukaryota</taxon>
        <taxon>Fungi</taxon>
        <taxon>Dikarya</taxon>
        <taxon>Ascomycota</taxon>
        <taxon>Taphrinomycotina</taxon>
        <taxon>Taphrinomycotina incertae sedis</taxon>
        <taxon>Saitoella</taxon>
    </lineage>
</organism>
<comment type="caution">
    <text evidence="3">The sequence shown here is derived from an EMBL/GenBank/DDBJ whole genome shotgun (WGS) entry which is preliminary data.</text>
</comment>
<proteinExistence type="predicted"/>
<gene>
    <name evidence="3" type="ORF">G7K_6232-t1</name>
</gene>
<accession>A0A0E9NR49</accession>
<evidence type="ECO:0000256" key="1">
    <source>
        <dbReference type="SAM" id="MobiDB-lite"/>
    </source>
</evidence>
<dbReference type="Pfam" id="PF06522">
    <property type="entry name" value="B12D"/>
    <property type="match status" value="1"/>
</dbReference>
<protein>
    <submittedName>
        <fullName evidence="3">Uncharacterized protein</fullName>
    </submittedName>
</protein>
<evidence type="ECO:0000313" key="4">
    <source>
        <dbReference type="Proteomes" id="UP000033140"/>
    </source>
</evidence>
<evidence type="ECO:0000256" key="2">
    <source>
        <dbReference type="SAM" id="Phobius"/>
    </source>
</evidence>
<keyword evidence="2" id="KW-0812">Transmembrane</keyword>
<dbReference type="InterPro" id="IPR010530">
    <property type="entry name" value="B12D"/>
</dbReference>
<dbReference type="RefSeq" id="XP_019021764.1">
    <property type="nucleotide sequence ID" value="XM_019166409.1"/>
</dbReference>
<evidence type="ECO:0000313" key="3">
    <source>
        <dbReference type="EMBL" id="GAO52146.1"/>
    </source>
</evidence>
<dbReference type="EMBL" id="BACD03000061">
    <property type="protein sequence ID" value="GAO52146.1"/>
    <property type="molecule type" value="Genomic_DNA"/>
</dbReference>
<keyword evidence="4" id="KW-1185">Reference proteome</keyword>
<keyword evidence="2" id="KW-1133">Transmembrane helix</keyword>
<reference evidence="3 4" key="1">
    <citation type="journal article" date="2011" name="J. Gen. Appl. Microbiol.">
        <title>Draft genome sequencing of the enigmatic yeast Saitoella complicata.</title>
        <authorList>
            <person name="Nishida H."/>
            <person name="Hamamoto M."/>
            <person name="Sugiyama J."/>
        </authorList>
    </citation>
    <scope>NUCLEOTIDE SEQUENCE [LARGE SCALE GENOMIC DNA]</scope>
    <source>
        <strain evidence="3 4">NRRL Y-17804</strain>
    </source>
</reference>
<reference evidence="3 4" key="2">
    <citation type="journal article" date="2014" name="J. Gen. Appl. Microbiol.">
        <title>The early diverging ascomycetous budding yeast Saitoella complicata has three histone deacetylases belonging to the Clr6, Hos2, and Rpd3 lineages.</title>
        <authorList>
            <person name="Nishida H."/>
            <person name="Matsumoto T."/>
            <person name="Kondo S."/>
            <person name="Hamamoto M."/>
            <person name="Yoshikawa H."/>
        </authorList>
    </citation>
    <scope>NUCLEOTIDE SEQUENCE [LARGE SCALE GENOMIC DNA]</scope>
    <source>
        <strain evidence="3 4">NRRL Y-17804</strain>
    </source>
</reference>
<feature type="region of interest" description="Disordered" evidence="1">
    <location>
        <begin position="58"/>
        <end position="77"/>
    </location>
</feature>
<feature type="transmembrane region" description="Helical" evidence="2">
    <location>
        <begin position="29"/>
        <end position="48"/>
    </location>
</feature>
<name>A0A0E9NR49_SAICN</name>
<keyword evidence="2" id="KW-0472">Membrane</keyword>
<dbReference type="AlphaFoldDB" id="A0A0E9NR49"/>
<sequence>MTLQGSTENHRAHKVTHRLAQLRNTPPELWPIFGVLMVGLGAAVYTIANKLRTDPHLRLYPSRYSGNKSRNSEDHKH</sequence>
<dbReference type="Proteomes" id="UP000033140">
    <property type="component" value="Unassembled WGS sequence"/>
</dbReference>
<reference evidence="3 4" key="3">
    <citation type="journal article" date="2015" name="Genome Announc.">
        <title>Draft Genome Sequence of the Archiascomycetous Yeast Saitoella complicata.</title>
        <authorList>
            <person name="Yamauchi K."/>
            <person name="Kondo S."/>
            <person name="Hamamoto M."/>
            <person name="Takahashi Y."/>
            <person name="Ogura Y."/>
            <person name="Hayashi T."/>
            <person name="Nishida H."/>
        </authorList>
    </citation>
    <scope>NUCLEOTIDE SEQUENCE [LARGE SCALE GENOMIC DNA]</scope>
    <source>
        <strain evidence="3 4">NRRL Y-17804</strain>
    </source>
</reference>